<evidence type="ECO:0000313" key="2">
    <source>
        <dbReference type="Proteomes" id="UP000013015"/>
    </source>
</evidence>
<reference evidence="1 2" key="1">
    <citation type="submission" date="2013-03" db="EMBL/GenBank/DDBJ databases">
        <title>Reference genome for the Human Microbiome Project.</title>
        <authorList>
            <person name="Aqrawi P."/>
            <person name="Ayvaz T."/>
            <person name="Bess C."/>
            <person name="Blankenburg K."/>
            <person name="Coyle M."/>
            <person name="Deng J."/>
            <person name="Forbes L."/>
            <person name="Fowler G."/>
            <person name="Francisco L."/>
            <person name="Fu Q."/>
            <person name="Gibbs R."/>
            <person name="Gross S."/>
            <person name="Gubbala S."/>
            <person name="Hale W."/>
            <person name="Hemphill L."/>
            <person name="Highlander S."/>
            <person name="Hirani K."/>
            <person name="Jackson L."/>
            <person name="Jakkamsetti A."/>
            <person name="Javaid M."/>
            <person name="Jayaseelan J.C."/>
            <person name="Jiang H."/>
            <person name="Joshi V."/>
            <person name="Korchina V."/>
            <person name="Kovar C."/>
            <person name="Lara F."/>
            <person name="Lee S."/>
            <person name="Liu Y."/>
            <person name="Mata R."/>
            <person name="Mathew T."/>
            <person name="Munidasa M."/>
            <person name="Muzny D."/>
            <person name="Nazareth L."/>
            <person name="Ngo R."/>
            <person name="Nguyen L."/>
            <person name="Nguyen N."/>
            <person name="Okwuonu G."/>
            <person name="Ongeri F."/>
            <person name="Palculict T."/>
            <person name="Patil S."/>
            <person name="Petrosino J."/>
            <person name="Pham C."/>
            <person name="Pham P."/>
            <person name="Pu L.-L."/>
            <person name="Qin X."/>
            <person name="Qu J."/>
            <person name="Reid J."/>
            <person name="Ross M."/>
            <person name="Ruth R."/>
            <person name="Saada N."/>
            <person name="San Lucas F."/>
            <person name="Santibanez J."/>
            <person name="Shang Y."/>
            <person name="Simmons D."/>
            <person name="Song X.-Z."/>
            <person name="Tang L.-Y."/>
            <person name="Thornton R."/>
            <person name="Warren J."/>
            <person name="Weissenberger G."/>
            <person name="Wilczek-Boney K."/>
            <person name="Worley K."/>
            <person name="Youmans B."/>
            <person name="Zhang J."/>
            <person name="Zhang L."/>
            <person name="Zhao Z."/>
            <person name="Zhou C."/>
            <person name="Zhu D."/>
            <person name="Zhu Y."/>
        </authorList>
    </citation>
    <scope>NUCLEOTIDE SEQUENCE [LARGE SCALE GENOMIC DNA]</scope>
    <source>
        <strain evidence="1 2">F0333</strain>
    </source>
</reference>
<evidence type="ECO:0000313" key="1">
    <source>
        <dbReference type="EMBL" id="ENO18848.1"/>
    </source>
</evidence>
<organism evidence="1 2">
    <name type="scientific">Schaalia cardiffensis F0333</name>
    <dbReference type="NCBI Taxonomy" id="888050"/>
    <lineage>
        <taxon>Bacteria</taxon>
        <taxon>Bacillati</taxon>
        <taxon>Actinomycetota</taxon>
        <taxon>Actinomycetes</taxon>
        <taxon>Actinomycetales</taxon>
        <taxon>Actinomycetaceae</taxon>
        <taxon>Schaalia</taxon>
    </lineage>
</organism>
<gene>
    <name evidence="1" type="primary">ykgJ</name>
    <name evidence="1" type="ORF">HMPREF9004_0518</name>
</gene>
<keyword evidence="2" id="KW-1185">Reference proteome</keyword>
<protein>
    <submittedName>
        <fullName evidence="1">Ferredoxin</fullName>
    </submittedName>
</protein>
<name>N6XCA5_9ACTO</name>
<proteinExistence type="predicted"/>
<dbReference type="HOGENOM" id="CLU_2839789_0_0_11"/>
<dbReference type="PATRIC" id="fig|888050.3.peg.500"/>
<comment type="caution">
    <text evidence="1">The sequence shown here is derived from an EMBL/GenBank/DDBJ whole genome shotgun (WGS) entry which is preliminary data.</text>
</comment>
<dbReference type="EMBL" id="AQHZ01000007">
    <property type="protein sequence ID" value="ENO18848.1"/>
    <property type="molecule type" value="Genomic_DNA"/>
</dbReference>
<sequence>MPSYLFSYRFVTGPRTRACRFWSVHRARGSPQGGEWTVVLSKDHGRNARSAEFPRNRPTCAGQPY</sequence>
<dbReference type="STRING" id="888050.HMPREF9004_0518"/>
<dbReference type="AlphaFoldDB" id="N6XCA5"/>
<dbReference type="Proteomes" id="UP000013015">
    <property type="component" value="Unassembled WGS sequence"/>
</dbReference>
<accession>N6XCA5</accession>